<dbReference type="InterPro" id="IPR003399">
    <property type="entry name" value="Mce/MlaD"/>
</dbReference>
<dbReference type="PANTHER" id="PTHR33371:SF4">
    <property type="entry name" value="INTERMEMBRANE PHOSPHOLIPID TRANSPORT SYSTEM BINDING PROTEIN MLAD"/>
    <property type="match status" value="1"/>
</dbReference>
<organism evidence="5 6">
    <name type="scientific">Actinoallomurus oryzae</name>
    <dbReference type="NCBI Taxonomy" id="502180"/>
    <lineage>
        <taxon>Bacteria</taxon>
        <taxon>Bacillati</taxon>
        <taxon>Actinomycetota</taxon>
        <taxon>Actinomycetes</taxon>
        <taxon>Streptosporangiales</taxon>
        <taxon>Thermomonosporaceae</taxon>
        <taxon>Actinoallomurus</taxon>
    </lineage>
</organism>
<keyword evidence="2" id="KW-0812">Transmembrane</keyword>
<dbReference type="Proteomes" id="UP001500503">
    <property type="component" value="Unassembled WGS sequence"/>
</dbReference>
<feature type="region of interest" description="Disordered" evidence="1">
    <location>
        <begin position="366"/>
        <end position="390"/>
    </location>
</feature>
<feature type="compositionally biased region" description="Basic and acidic residues" evidence="1">
    <location>
        <begin position="310"/>
        <end position="319"/>
    </location>
</feature>
<proteinExistence type="predicted"/>
<dbReference type="NCBIfam" id="TIGR00996">
    <property type="entry name" value="Mtu_fam_mce"/>
    <property type="match status" value="1"/>
</dbReference>
<feature type="region of interest" description="Disordered" evidence="1">
    <location>
        <begin position="310"/>
        <end position="333"/>
    </location>
</feature>
<reference evidence="6" key="1">
    <citation type="journal article" date="2019" name="Int. J. Syst. Evol. Microbiol.">
        <title>The Global Catalogue of Microorganisms (GCM) 10K type strain sequencing project: providing services to taxonomists for standard genome sequencing and annotation.</title>
        <authorList>
            <consortium name="The Broad Institute Genomics Platform"/>
            <consortium name="The Broad Institute Genome Sequencing Center for Infectious Disease"/>
            <person name="Wu L."/>
            <person name="Ma J."/>
        </authorList>
    </citation>
    <scope>NUCLEOTIDE SEQUENCE [LARGE SCALE GENOMIC DNA]</scope>
    <source>
        <strain evidence="6">JCM 17933</strain>
    </source>
</reference>
<name>A0ABP8P687_9ACTN</name>
<dbReference type="Pfam" id="PF11887">
    <property type="entry name" value="Mce4_CUP1"/>
    <property type="match status" value="1"/>
</dbReference>
<accession>A0ABP8P687</accession>
<keyword evidence="6" id="KW-1185">Reference proteome</keyword>
<evidence type="ECO:0000256" key="1">
    <source>
        <dbReference type="SAM" id="MobiDB-lite"/>
    </source>
</evidence>
<gene>
    <name evidence="5" type="ORF">GCM10023191_000260</name>
</gene>
<dbReference type="InterPro" id="IPR005693">
    <property type="entry name" value="Mce"/>
</dbReference>
<evidence type="ECO:0000259" key="4">
    <source>
        <dbReference type="Pfam" id="PF11887"/>
    </source>
</evidence>
<dbReference type="PANTHER" id="PTHR33371">
    <property type="entry name" value="INTERMEMBRANE PHOSPHOLIPID TRANSPORT SYSTEM BINDING PROTEIN MLAD-RELATED"/>
    <property type="match status" value="1"/>
</dbReference>
<dbReference type="InterPro" id="IPR052336">
    <property type="entry name" value="MlaD_Phospholipid_Transporter"/>
</dbReference>
<protein>
    <submittedName>
        <fullName evidence="5">MCE family protein</fullName>
    </submittedName>
</protein>
<evidence type="ECO:0000259" key="3">
    <source>
        <dbReference type="Pfam" id="PF02470"/>
    </source>
</evidence>
<evidence type="ECO:0000313" key="5">
    <source>
        <dbReference type="EMBL" id="GAA4481400.1"/>
    </source>
</evidence>
<feature type="transmembrane region" description="Helical" evidence="2">
    <location>
        <begin position="12"/>
        <end position="32"/>
    </location>
</feature>
<evidence type="ECO:0000256" key="2">
    <source>
        <dbReference type="SAM" id="Phobius"/>
    </source>
</evidence>
<feature type="domain" description="Mammalian cell entry C-terminal" evidence="4">
    <location>
        <begin position="116"/>
        <end position="295"/>
    </location>
</feature>
<keyword evidence="2" id="KW-0472">Membrane</keyword>
<comment type="caution">
    <text evidence="5">The sequence shown here is derived from an EMBL/GenBank/DDBJ whole genome shotgun (WGS) entry which is preliminary data.</text>
</comment>
<keyword evidence="2" id="KW-1133">Transmembrane helix</keyword>
<feature type="domain" description="Mce/MlaD" evidence="3">
    <location>
        <begin position="37"/>
        <end position="111"/>
    </location>
</feature>
<sequence length="390" mass="40825">MRRLSVAPARRPAVMSAGLALIVILVGALYLLSRPAGTRITAYFGQAVGVYAGSDLRVLGVRVGRVDTVRPQGRQVRVTMTVDHGVAVPAGAIAVVVAPSVVADRYIQLSPAYTSGPRLTDHAVIPANRTATPVEIDQLYDSLSRLANALGPNGANRKGALSDLLNTGAANLGGNGQDLGDMVGDLGQASKTLSGASSDLFSTLTNLQKFTAMLKANDGQVRLAEQQLSQVTGFLSDDRQNLGAALQQLATALGQVQRFIHDNRARLKSNVTKLATITQTLVDQRASLAEALDTVPLAADNVLNTYDPENRTLDGRGDLNELSMGGPLTPESAAQTAGDQVCSMTGLAQSMKNLCVKYKLGSGSDALKPLPRSRRAPLPLPPVGGVYGGR</sequence>
<dbReference type="InterPro" id="IPR024516">
    <property type="entry name" value="Mce_C"/>
</dbReference>
<dbReference type="EMBL" id="BAABHF010000002">
    <property type="protein sequence ID" value="GAA4481400.1"/>
    <property type="molecule type" value="Genomic_DNA"/>
</dbReference>
<evidence type="ECO:0000313" key="6">
    <source>
        <dbReference type="Proteomes" id="UP001500503"/>
    </source>
</evidence>
<dbReference type="Pfam" id="PF02470">
    <property type="entry name" value="MlaD"/>
    <property type="match status" value="1"/>
</dbReference>